<feature type="compositionally biased region" description="Low complexity" evidence="1">
    <location>
        <begin position="131"/>
        <end position="145"/>
    </location>
</feature>
<sequence>MKKRAGFIALMFVASVASAAQDAPQSRPTASLAPPPDAPPIRTTPAGPYEVVIESDPALPTHTIYRPKDLSSFQGKSALPVVSWGNGACANAGLLFQVFLTQVASHGYLVISIGPKDAPLPAFARPRDEQPPGASAPRAPANAPASRDQQLVDAIDWAVRENEREGSAYRQRLNPQRIAVMGQSCGGLQTIAVSGDPRITTLVLWNSGTFPAGADSIGARLSNARKEQLAQLKAPIAYFIGGPSDIAYPNAEDDFKRIATVAAFKGNLNVGHGGTFRHPGAGWFGEVGVAWLDWQLKGDQTAARYFVGTDCTLCTNPIWAIEKKGIQ</sequence>
<feature type="signal peptide" evidence="2">
    <location>
        <begin position="1"/>
        <end position="19"/>
    </location>
</feature>
<evidence type="ECO:0000256" key="1">
    <source>
        <dbReference type="SAM" id="MobiDB-lite"/>
    </source>
</evidence>
<protein>
    <submittedName>
        <fullName evidence="3">Dienelactone hydrolase</fullName>
    </submittedName>
</protein>
<proteinExistence type="predicted"/>
<dbReference type="InterPro" id="IPR029058">
    <property type="entry name" value="AB_hydrolase_fold"/>
</dbReference>
<accession>A0A841HPD9</accession>
<comment type="caution">
    <text evidence="3">The sequence shown here is derived from an EMBL/GenBank/DDBJ whole genome shotgun (WGS) entry which is preliminary data.</text>
</comment>
<keyword evidence="3" id="KW-0378">Hydrolase</keyword>
<feature type="region of interest" description="Disordered" evidence="1">
    <location>
        <begin position="25"/>
        <end position="47"/>
    </location>
</feature>
<evidence type="ECO:0000313" key="4">
    <source>
        <dbReference type="Proteomes" id="UP000588068"/>
    </source>
</evidence>
<dbReference type="RefSeq" id="WP_221304183.1">
    <property type="nucleotide sequence ID" value="NZ_JACHHZ010000003.1"/>
</dbReference>
<dbReference type="SUPFAM" id="SSF53474">
    <property type="entry name" value="alpha/beta-Hydrolases"/>
    <property type="match status" value="1"/>
</dbReference>
<keyword evidence="4" id="KW-1185">Reference proteome</keyword>
<evidence type="ECO:0000313" key="3">
    <source>
        <dbReference type="EMBL" id="MBB6093795.1"/>
    </source>
</evidence>
<feature type="region of interest" description="Disordered" evidence="1">
    <location>
        <begin position="121"/>
        <end position="148"/>
    </location>
</feature>
<evidence type="ECO:0000256" key="2">
    <source>
        <dbReference type="SAM" id="SignalP"/>
    </source>
</evidence>
<feature type="chain" id="PRO_5032566224" evidence="2">
    <location>
        <begin position="20"/>
        <end position="327"/>
    </location>
</feature>
<name>A0A841HPD9_9GAMM</name>
<organism evidence="3 4">
    <name type="scientific">Povalibacter uvarum</name>
    <dbReference type="NCBI Taxonomy" id="732238"/>
    <lineage>
        <taxon>Bacteria</taxon>
        <taxon>Pseudomonadati</taxon>
        <taxon>Pseudomonadota</taxon>
        <taxon>Gammaproteobacteria</taxon>
        <taxon>Steroidobacterales</taxon>
        <taxon>Steroidobacteraceae</taxon>
        <taxon>Povalibacter</taxon>
    </lineage>
</organism>
<gene>
    <name evidence="3" type="ORF">HNQ60_002676</name>
</gene>
<dbReference type="GO" id="GO:0016787">
    <property type="term" value="F:hydrolase activity"/>
    <property type="evidence" value="ECO:0007669"/>
    <property type="project" value="UniProtKB-KW"/>
</dbReference>
<dbReference type="Proteomes" id="UP000588068">
    <property type="component" value="Unassembled WGS sequence"/>
</dbReference>
<keyword evidence="2" id="KW-0732">Signal</keyword>
<reference evidence="3 4" key="1">
    <citation type="submission" date="2020-08" db="EMBL/GenBank/DDBJ databases">
        <title>Genomic Encyclopedia of Type Strains, Phase IV (KMG-IV): sequencing the most valuable type-strain genomes for metagenomic binning, comparative biology and taxonomic classification.</title>
        <authorList>
            <person name="Goeker M."/>
        </authorList>
    </citation>
    <scope>NUCLEOTIDE SEQUENCE [LARGE SCALE GENOMIC DNA]</scope>
    <source>
        <strain evidence="3 4">DSM 26723</strain>
    </source>
</reference>
<dbReference type="EMBL" id="JACHHZ010000003">
    <property type="protein sequence ID" value="MBB6093795.1"/>
    <property type="molecule type" value="Genomic_DNA"/>
</dbReference>
<dbReference type="AlphaFoldDB" id="A0A841HPD9"/>
<dbReference type="Gene3D" id="3.40.50.1820">
    <property type="entry name" value="alpha/beta hydrolase"/>
    <property type="match status" value="1"/>
</dbReference>